<dbReference type="InterPro" id="IPR038718">
    <property type="entry name" value="SNF2-like_sf"/>
</dbReference>
<evidence type="ECO:0000259" key="4">
    <source>
        <dbReference type="PROSITE" id="PS51194"/>
    </source>
</evidence>
<dbReference type="InterPro" id="IPR014001">
    <property type="entry name" value="Helicase_ATP-bd"/>
</dbReference>
<reference evidence="5 6" key="1">
    <citation type="submission" date="2019-11" db="EMBL/GenBank/DDBJ databases">
        <title>Whole genome shotgun sequencing (WGS) data from Adlercreutzia equolifaciens ResAG-91, Eggerthella lenta MRI-F36, MRI-F37, MRI-F40, ResAG-49, ResAG-88, ResAG-121, ResAG-145, and Gordonibacter sp. ResAG-5, ResAG-26, ResAG-43, ResAG-50, ResAG-59.</title>
        <authorList>
            <person name="Stoll D.A."/>
            <person name="Danylec N."/>
            <person name="Franz C.M.A.P."/>
            <person name="Huch M."/>
        </authorList>
    </citation>
    <scope>NUCLEOTIDE SEQUENCE [LARGE SCALE GENOMIC DNA]</scope>
    <source>
        <strain evidence="5 6">ResAG-59</strain>
    </source>
</reference>
<dbReference type="Pfam" id="PF04851">
    <property type="entry name" value="ResIII"/>
    <property type="match status" value="1"/>
</dbReference>
<feature type="compositionally biased region" description="Basic and acidic residues" evidence="2">
    <location>
        <begin position="1860"/>
        <end position="1872"/>
    </location>
</feature>
<dbReference type="SUPFAM" id="SSF53335">
    <property type="entry name" value="S-adenosyl-L-methionine-dependent methyltransferases"/>
    <property type="match status" value="1"/>
</dbReference>
<dbReference type="InterPro" id="IPR029063">
    <property type="entry name" value="SAM-dependent_MTases_sf"/>
</dbReference>
<dbReference type="InterPro" id="IPR001650">
    <property type="entry name" value="Helicase_C-like"/>
</dbReference>
<dbReference type="Gene3D" id="3.40.50.300">
    <property type="entry name" value="P-loop containing nucleotide triphosphate hydrolases"/>
    <property type="match status" value="1"/>
</dbReference>
<organism evidence="5 6">
    <name type="scientific">Gordonibacter urolithinfaciens</name>
    <dbReference type="NCBI Taxonomy" id="1335613"/>
    <lineage>
        <taxon>Bacteria</taxon>
        <taxon>Bacillati</taxon>
        <taxon>Actinomycetota</taxon>
        <taxon>Coriobacteriia</taxon>
        <taxon>Eggerthellales</taxon>
        <taxon>Eggerthellaceae</taxon>
        <taxon>Gordonibacter</taxon>
    </lineage>
</organism>
<dbReference type="Gene3D" id="3.40.50.10810">
    <property type="entry name" value="Tandem AAA-ATPase domain"/>
    <property type="match status" value="2"/>
</dbReference>
<name>A0A6N8IJU6_9ACTN</name>
<evidence type="ECO:0000256" key="2">
    <source>
        <dbReference type="SAM" id="MobiDB-lite"/>
    </source>
</evidence>
<dbReference type="SMART" id="SM00490">
    <property type="entry name" value="HELICc"/>
    <property type="match status" value="1"/>
</dbReference>
<dbReference type="RefSeq" id="WP_157006721.1">
    <property type="nucleotide sequence ID" value="NZ_WPOC01000013.1"/>
</dbReference>
<dbReference type="GO" id="GO:0005524">
    <property type="term" value="F:ATP binding"/>
    <property type="evidence" value="ECO:0007669"/>
    <property type="project" value="InterPro"/>
</dbReference>
<dbReference type="CDD" id="cd02440">
    <property type="entry name" value="AdoMet_MTases"/>
    <property type="match status" value="1"/>
</dbReference>
<dbReference type="GO" id="GO:0016787">
    <property type="term" value="F:hydrolase activity"/>
    <property type="evidence" value="ECO:0007669"/>
    <property type="project" value="InterPro"/>
</dbReference>
<evidence type="ECO:0000313" key="6">
    <source>
        <dbReference type="Proteomes" id="UP000468327"/>
    </source>
</evidence>
<dbReference type="InterPro" id="IPR006935">
    <property type="entry name" value="Helicase/UvrB_N"/>
</dbReference>
<dbReference type="GO" id="GO:0003677">
    <property type="term" value="F:DNA binding"/>
    <property type="evidence" value="ECO:0007669"/>
    <property type="project" value="InterPro"/>
</dbReference>
<accession>A0A6N8IJU6</accession>
<feature type="region of interest" description="Disordered" evidence="2">
    <location>
        <begin position="1"/>
        <end position="38"/>
    </location>
</feature>
<dbReference type="PANTHER" id="PTHR41313">
    <property type="entry name" value="ADENINE-SPECIFIC METHYLTRANSFERASE"/>
    <property type="match status" value="1"/>
</dbReference>
<feature type="domain" description="Helicase ATP-binding" evidence="3">
    <location>
        <begin position="1031"/>
        <end position="1277"/>
    </location>
</feature>
<keyword evidence="6" id="KW-1185">Reference proteome</keyword>
<evidence type="ECO:0000256" key="1">
    <source>
        <dbReference type="SAM" id="Coils"/>
    </source>
</evidence>
<feature type="compositionally biased region" description="Basic and acidic residues" evidence="2">
    <location>
        <begin position="1798"/>
        <end position="1827"/>
    </location>
</feature>
<sequence length="1872" mass="203056">MVHGGDGGSDEGALPSGQGGGRGPVGLPKVDLGAQAGGGPAGHAARNLAAIEALAAVRERGGRPTADEARALAAYSGWGPCADAFSGRGEWAGTLARLEELLSPDELASARSSVLTAYYTPEEVVRAMYGTLGRMGFGGEGVADDVLEPSCGVGNFMLAAPEGYRFRAVEVDPLSAAIAQALSPDAEVVCAPFEECAFPEGSFSAVIGNVPFSDSIKIAYPGVGTLAIHDYFVLRSLDAVRPGGVVAVVASRFLMDKRGGRVRREMARRAELAACVRLPGNVFLEQAGTEVTADVIFLRKRPERLEDVDEPWVRSVEVEGAFVNAIVAQRPECAAGRLSIVPGRFGPVPAVRREGDEPLSDAIERLAAKQLERVEDAPGTRARAMAAKAPEPYIAKAPKPSGDYEYALDEGGRVWFGNGSTVEPVPLPRRDADRLAGMVRIRDLARALLALEASPSADERQVESAMGALNDAYDRFVILHGRLSDKRNAKLYSPSEASYYLLSGLEVTDAKGEFVSKADVFTRRVVAAERPPLERAESAADALAYSIDRKGGFDLSYIAGLLGTDEAGALEELGDLAVVDPETGEALMADEYLSGNLAGKREWLESEIGRLKREPEEGRRAAWLAERGLDAVEPEEGPWPDLKKDLAKSGAWASAVNPLAAERYVAVGAVLNGKGFAGRSAGCGMAAVRDLLEESSRSGVPADAAMLNFLAPEFEAAGCPPGETAAYGALLASLHAPKSDAAFAAMARMSLDMARAACRAAGIDAPIRIAGDAAARALAEDEALPEYLLEVALEEAPSYYGRRTYLRATPEGLAAFKRQRRTFLESNPREEDEGRVRKLERLLERVRAAMPPELGPADIALTLGSHWVPPKIVHDFAVETFGLPTRNDAVMRGFSVARSDVLGQWRVSCSGTASHVRAAAREAYGTPERSCLDILSSALNSTDLTVTREGRDGERRRDHAATMAAWERRRALVERFKEWAWEDPGRAAELCRIYNSRFNATAPRSYDGSSLTFPGMSSAVELTKHQRDAIARALLAPEGTLIAHVVGAGKTFDGIAAACEARRLGKARKPLVVVPNHLTEQWAADFVRLYPSARILVMGREDMRGAEAVKRFWGRAATGDWDAVIVAQSRFGMVPVSPRRRIAALESRVEEFAQAREAADESGNLPSVKRIEAARKASERKMEQLRAEIDPEGVYFDDLGFDMLVVDEAHNYKNLAVATSISVSGISVSGSQKCEDLLDKCDLIREKNPSNLVFLTGTPVSNSMSELYNMQRYLAPGLLESQGTSSFASWASTFGEITESVELRPEGTGFHIKQRFGRFHNLPELMASFHCYADIKTNSDIELDLPECRIVPVAVEATPEQREAVGELADRAALVRSGAVDPDVDNMLKITGDGRKVALDPKLLDPDGDSDPLDGGKVDACARKVASIWRETERERGCQLVFCDASTPASGKWNIYEDLRERLSALGVPSSEVAFVSDAPTPKRREELFERVREGRTRILVGSTQKLGTGTNVQTRLVATHDLDCPWRPSDLEQRLGRIVRRGNLNERVSVYRYVTSGTFDSYLYQLVQNKQAFISQVFTSESPVREASDLDETVLSYAEIKALATGDPNIQRRMELENRFGQLTLLRSAHSKQQADLRTRIEALIAPRVEGLSRKLEAARSDGPRARAAPPQTTEGGEWRGMEVMGDRLSDRGAACRALWELRGRGRPGLSERVGSYRGFDVMMTADPDPLSGDLIPRIALAGACEHRAPKPLPHPSASVQGSAIAQMDRVISEIAQAEGKLEGKLAEARAELEEARAELGRPWSHEREYSELSRQLEELKRDEKRTRRPASARRIEGLAQQMEEARAASASTDATKGAAERANEREETLT</sequence>
<feature type="region of interest" description="Disordered" evidence="2">
    <location>
        <begin position="1798"/>
        <end position="1872"/>
    </location>
</feature>
<dbReference type="InterPro" id="IPR052933">
    <property type="entry name" value="DNA_Protect_Modify"/>
</dbReference>
<evidence type="ECO:0000313" key="5">
    <source>
        <dbReference type="EMBL" id="MVN15546.1"/>
    </source>
</evidence>
<comment type="caution">
    <text evidence="5">The sequence shown here is derived from an EMBL/GenBank/DDBJ whole genome shotgun (WGS) entry which is preliminary data.</text>
</comment>
<dbReference type="Proteomes" id="UP000468327">
    <property type="component" value="Unassembled WGS sequence"/>
</dbReference>
<feature type="coiled-coil region" evidence="1">
    <location>
        <begin position="1142"/>
        <end position="1188"/>
    </location>
</feature>
<evidence type="ECO:0000259" key="3">
    <source>
        <dbReference type="PROSITE" id="PS51192"/>
    </source>
</evidence>
<dbReference type="InterPro" id="IPR027417">
    <property type="entry name" value="P-loop_NTPase"/>
</dbReference>
<dbReference type="PANTHER" id="PTHR41313:SF1">
    <property type="entry name" value="DNA METHYLASE ADENINE-SPECIFIC DOMAIN-CONTAINING PROTEIN"/>
    <property type="match status" value="1"/>
</dbReference>
<dbReference type="EMBL" id="WPOC01000013">
    <property type="protein sequence ID" value="MVN15546.1"/>
    <property type="molecule type" value="Genomic_DNA"/>
</dbReference>
<dbReference type="PROSITE" id="PS51194">
    <property type="entry name" value="HELICASE_CTER"/>
    <property type="match status" value="1"/>
</dbReference>
<proteinExistence type="predicted"/>
<feature type="domain" description="Helicase C-terminal" evidence="4">
    <location>
        <begin position="1424"/>
        <end position="1591"/>
    </location>
</feature>
<feature type="region of interest" description="Disordered" evidence="2">
    <location>
        <begin position="1659"/>
        <end position="1680"/>
    </location>
</feature>
<dbReference type="SMART" id="SM00487">
    <property type="entry name" value="DEXDc"/>
    <property type="match status" value="1"/>
</dbReference>
<protein>
    <recommendedName>
        <fullName evidence="7">Methyltransferase</fullName>
    </recommendedName>
</protein>
<dbReference type="PRINTS" id="PR00507">
    <property type="entry name" value="N12N6MTFRASE"/>
</dbReference>
<evidence type="ECO:0008006" key="7">
    <source>
        <dbReference type="Google" id="ProtNLM"/>
    </source>
</evidence>
<gene>
    <name evidence="5" type="ORF">GO738_09370</name>
</gene>
<keyword evidence="1" id="KW-0175">Coiled coil</keyword>
<dbReference type="Gene3D" id="3.40.50.150">
    <property type="entry name" value="Vaccinia Virus protein VP39"/>
    <property type="match status" value="1"/>
</dbReference>
<dbReference type="Pfam" id="PF00271">
    <property type="entry name" value="Helicase_C"/>
    <property type="match status" value="1"/>
</dbReference>
<dbReference type="PROSITE" id="PS51192">
    <property type="entry name" value="HELICASE_ATP_BIND_1"/>
    <property type="match status" value="1"/>
</dbReference>
<dbReference type="SUPFAM" id="SSF52540">
    <property type="entry name" value="P-loop containing nucleoside triphosphate hydrolases"/>
    <property type="match status" value="2"/>
</dbReference>